<evidence type="ECO:0000313" key="4">
    <source>
        <dbReference type="Proteomes" id="UP001202922"/>
    </source>
</evidence>
<dbReference type="PANTHER" id="PTHR31956:SF8">
    <property type="entry name" value="ACID PHOSPHATASE PHOA (AFU_ORTHOLOGUE AFUA_1G03570)"/>
    <property type="match status" value="1"/>
</dbReference>
<name>A0ABS9U583_9MICC</name>
<keyword evidence="4" id="KW-1185">Reference proteome</keyword>
<protein>
    <submittedName>
        <fullName evidence="3">Alkaline phosphatase family protein</fullName>
    </submittedName>
</protein>
<dbReference type="EMBL" id="JAKZBV010000001">
    <property type="protein sequence ID" value="MCH6471858.1"/>
    <property type="molecule type" value="Genomic_DNA"/>
</dbReference>
<proteinExistence type="predicted"/>
<sequence length="413" mass="43394">MAPVFPATVAASLREDEAGGLYACFSIRRTAKPFRGDRMSGVQGRIGKLMRQCPRLVAAAALTLLAFAGCHSSLPGPAPPSGASPAATSSTSAATSGHVFVINLENKSYLRTWGPASVAPYLSGTLRAQGVLLSQYYGIAHHSTPNYLAQISGQGPNPVTKNDCPAYVPFEPFGTTSPGQLEGSGCVYPASVPTVAGQLTTAGKTWKAYIEDMQTPCEHPELWAKDDHRTAKVGDQYATYHDPFVYFESITSSPQCQSSVVPFSQFAEDLESIRTTPNLSYISPNLCDDGHDSPCVDGRPGGLASADVWLRQQVPAILASPAFKQDGVLVITFDEADGTTAGPDGLLPGGTAGGRVGALVLSPFTLGGTTSDTPYNHYSLLATIEDLFSLPRLGYASAPGLKAFGPDVFSNKP</sequence>
<dbReference type="Gene3D" id="3.40.720.10">
    <property type="entry name" value="Alkaline Phosphatase, subunit A"/>
    <property type="match status" value="1"/>
</dbReference>
<organism evidence="3 4">
    <name type="scientific">Sinomonas terrae</name>
    <dbReference type="NCBI Taxonomy" id="2908838"/>
    <lineage>
        <taxon>Bacteria</taxon>
        <taxon>Bacillati</taxon>
        <taxon>Actinomycetota</taxon>
        <taxon>Actinomycetes</taxon>
        <taxon>Micrococcales</taxon>
        <taxon>Micrococcaceae</taxon>
        <taxon>Sinomonas</taxon>
    </lineage>
</organism>
<dbReference type="InterPro" id="IPR017850">
    <property type="entry name" value="Alkaline_phosphatase_core_sf"/>
</dbReference>
<gene>
    <name evidence="3" type="ORF">L0M17_18110</name>
</gene>
<dbReference type="RefSeq" id="WP_241055790.1">
    <property type="nucleotide sequence ID" value="NZ_JAKZBV010000001.1"/>
</dbReference>
<evidence type="ECO:0000256" key="1">
    <source>
        <dbReference type="ARBA" id="ARBA00022801"/>
    </source>
</evidence>
<keyword evidence="2" id="KW-0843">Virulence</keyword>
<dbReference type="Pfam" id="PF04185">
    <property type="entry name" value="Phosphoesterase"/>
    <property type="match status" value="1"/>
</dbReference>
<dbReference type="InterPro" id="IPR007312">
    <property type="entry name" value="Phosphoesterase"/>
</dbReference>
<dbReference type="Proteomes" id="UP001202922">
    <property type="component" value="Unassembled WGS sequence"/>
</dbReference>
<reference evidence="3 4" key="1">
    <citation type="submission" date="2022-03" db="EMBL/GenBank/DDBJ databases">
        <title>Sinomonas sp. isolated from a soil.</title>
        <authorList>
            <person name="Han J."/>
            <person name="Kim D.-U."/>
        </authorList>
    </citation>
    <scope>NUCLEOTIDE SEQUENCE [LARGE SCALE GENOMIC DNA]</scope>
    <source>
        <strain evidence="3 4">5-5</strain>
    </source>
</reference>
<keyword evidence="1" id="KW-0378">Hydrolase</keyword>
<dbReference type="PANTHER" id="PTHR31956">
    <property type="entry name" value="NON-SPECIFIC PHOSPHOLIPASE C4-RELATED"/>
    <property type="match status" value="1"/>
</dbReference>
<accession>A0ABS9U583</accession>
<evidence type="ECO:0000313" key="3">
    <source>
        <dbReference type="EMBL" id="MCH6471858.1"/>
    </source>
</evidence>
<evidence type="ECO:0000256" key="2">
    <source>
        <dbReference type="ARBA" id="ARBA00023026"/>
    </source>
</evidence>
<comment type="caution">
    <text evidence="3">The sequence shown here is derived from an EMBL/GenBank/DDBJ whole genome shotgun (WGS) entry which is preliminary data.</text>
</comment>